<evidence type="ECO:0008006" key="3">
    <source>
        <dbReference type="Google" id="ProtNLM"/>
    </source>
</evidence>
<protein>
    <recommendedName>
        <fullName evidence="3">PilX-like prepilin protein</fullName>
    </recommendedName>
</protein>
<gene>
    <name evidence="1" type="ORF">HGO97_012465</name>
</gene>
<name>A0ABS6D4U9_9FIRM</name>
<dbReference type="RefSeq" id="WP_216242116.1">
    <property type="nucleotide sequence ID" value="NZ_JABACJ020000011.1"/>
</dbReference>
<comment type="caution">
    <text evidence="1">The sequence shown here is derived from an EMBL/GenBank/DDBJ whole genome shotgun (WGS) entry which is preliminary data.</text>
</comment>
<evidence type="ECO:0000313" key="2">
    <source>
        <dbReference type="Proteomes" id="UP000723714"/>
    </source>
</evidence>
<accession>A0ABS6D4U9</accession>
<organism evidence="1 2">
    <name type="scientific">Faecalicatena faecalis</name>
    <dbReference type="NCBI Taxonomy" id="2726362"/>
    <lineage>
        <taxon>Bacteria</taxon>
        <taxon>Bacillati</taxon>
        <taxon>Bacillota</taxon>
        <taxon>Clostridia</taxon>
        <taxon>Lachnospirales</taxon>
        <taxon>Lachnospiraceae</taxon>
        <taxon>Faecalicatena</taxon>
    </lineage>
</organism>
<dbReference type="EMBL" id="JABACJ020000011">
    <property type="protein sequence ID" value="MBU3876617.1"/>
    <property type="molecule type" value="Genomic_DNA"/>
</dbReference>
<proteinExistence type="predicted"/>
<reference evidence="1 2" key="1">
    <citation type="submission" date="2021-06" db="EMBL/GenBank/DDBJ databases">
        <title>Faecalicatena sp. nov. isolated from porcine feces.</title>
        <authorList>
            <person name="Oh B.S."/>
            <person name="Lee J.H."/>
        </authorList>
    </citation>
    <scope>NUCLEOTIDE SEQUENCE [LARGE SCALE GENOMIC DNA]</scope>
    <source>
        <strain evidence="1 2">AGMB00832</strain>
    </source>
</reference>
<evidence type="ECO:0000313" key="1">
    <source>
        <dbReference type="EMBL" id="MBU3876617.1"/>
    </source>
</evidence>
<dbReference type="Proteomes" id="UP000723714">
    <property type="component" value="Unassembled WGS sequence"/>
</dbReference>
<sequence>MESKKKSAPFVNIGSSSLLVIFLVLCLVTFATLSLSSAQSDYKFSKRLADRRTAYYTAANEAEEILDAIDAVLTESYKSSQSTYYHEVQRRLSDFTFENAKQGGNSTELELDFSTDSPTVAYTVPISEKQALSVILTLVPGKNADEGLYKIREWKVVSTKEWSGDDTLNLIQ</sequence>
<keyword evidence="2" id="KW-1185">Reference proteome</keyword>